<proteinExistence type="predicted"/>
<dbReference type="EMBL" id="BAAARA010000005">
    <property type="protein sequence ID" value="GAA2344493.1"/>
    <property type="molecule type" value="Genomic_DNA"/>
</dbReference>
<evidence type="ECO:0000256" key="2">
    <source>
        <dbReference type="ARBA" id="ARBA00022630"/>
    </source>
</evidence>
<dbReference type="InterPro" id="IPR045170">
    <property type="entry name" value="MTOX"/>
</dbReference>
<dbReference type="PANTHER" id="PTHR10961:SF7">
    <property type="entry name" value="FAD DEPENDENT OXIDOREDUCTASE DOMAIN-CONTAINING PROTEIN"/>
    <property type="match status" value="1"/>
</dbReference>
<evidence type="ECO:0000259" key="5">
    <source>
        <dbReference type="Pfam" id="PF01266"/>
    </source>
</evidence>
<dbReference type="RefSeq" id="WP_344129546.1">
    <property type="nucleotide sequence ID" value="NZ_BAAARA010000005.1"/>
</dbReference>
<evidence type="ECO:0000313" key="6">
    <source>
        <dbReference type="EMBL" id="GAA2344493.1"/>
    </source>
</evidence>
<name>A0ABP5T719_9PSEU</name>
<evidence type="ECO:0000256" key="1">
    <source>
        <dbReference type="ARBA" id="ARBA00001974"/>
    </source>
</evidence>
<keyword evidence="7" id="KW-1185">Reference proteome</keyword>
<dbReference type="InterPro" id="IPR006076">
    <property type="entry name" value="FAD-dep_OxRdtase"/>
</dbReference>
<accession>A0ABP5T719</accession>
<dbReference type="Gene3D" id="3.30.9.10">
    <property type="entry name" value="D-Amino Acid Oxidase, subunit A, domain 2"/>
    <property type="match status" value="1"/>
</dbReference>
<reference evidence="7" key="1">
    <citation type="journal article" date="2019" name="Int. J. Syst. Evol. Microbiol.">
        <title>The Global Catalogue of Microorganisms (GCM) 10K type strain sequencing project: providing services to taxonomists for standard genome sequencing and annotation.</title>
        <authorList>
            <consortium name="The Broad Institute Genomics Platform"/>
            <consortium name="The Broad Institute Genome Sequencing Center for Infectious Disease"/>
            <person name="Wu L."/>
            <person name="Ma J."/>
        </authorList>
    </citation>
    <scope>NUCLEOTIDE SEQUENCE [LARGE SCALE GENOMIC DNA]</scope>
    <source>
        <strain evidence="7">JCM 16221</strain>
    </source>
</reference>
<comment type="cofactor">
    <cofactor evidence="1">
        <name>FAD</name>
        <dbReference type="ChEBI" id="CHEBI:57692"/>
    </cofactor>
</comment>
<dbReference type="InterPro" id="IPR036188">
    <property type="entry name" value="FAD/NAD-bd_sf"/>
</dbReference>
<gene>
    <name evidence="6" type="primary">solA</name>
    <name evidence="6" type="ORF">GCM10009854_21550</name>
</gene>
<dbReference type="Proteomes" id="UP001501218">
    <property type="component" value="Unassembled WGS sequence"/>
</dbReference>
<comment type="caution">
    <text evidence="6">The sequence shown here is derived from an EMBL/GenBank/DDBJ whole genome shotgun (WGS) entry which is preliminary data.</text>
</comment>
<organism evidence="6 7">
    <name type="scientific">Saccharopolyspora halophila</name>
    <dbReference type="NCBI Taxonomy" id="405551"/>
    <lineage>
        <taxon>Bacteria</taxon>
        <taxon>Bacillati</taxon>
        <taxon>Actinomycetota</taxon>
        <taxon>Actinomycetes</taxon>
        <taxon>Pseudonocardiales</taxon>
        <taxon>Pseudonocardiaceae</taxon>
        <taxon>Saccharopolyspora</taxon>
    </lineage>
</organism>
<keyword evidence="3" id="KW-0274">FAD</keyword>
<evidence type="ECO:0000313" key="7">
    <source>
        <dbReference type="Proteomes" id="UP001501218"/>
    </source>
</evidence>
<dbReference type="Pfam" id="PF01266">
    <property type="entry name" value="DAO"/>
    <property type="match status" value="1"/>
</dbReference>
<evidence type="ECO:0000256" key="3">
    <source>
        <dbReference type="ARBA" id="ARBA00022827"/>
    </source>
</evidence>
<dbReference type="PANTHER" id="PTHR10961">
    <property type="entry name" value="PEROXISOMAL SARCOSINE OXIDASE"/>
    <property type="match status" value="1"/>
</dbReference>
<sequence length="381" mass="40712">MPTSRIAVVGTGIIGAMTAWRLALRGADVVAFDTHSPGHDRGASAGESRIFRTAYKEGSSYVPLLRRSQEIWRELERSAATRLLTLCGGLTIGSPDDPDVAAVRRCAEERGLEHEVLETAEASRRFPQHRLDDGEVMVLDPAAGVLRPEIAVQAALLAAETAGARVLPRSPVDAAGETSSGWRISSNGAVFDVDHVIFAPGPWARQLDPLRNLPVQPRMLTACWFPARDVAAHEPDSLPVAIRRHSEAGFSCFPALDGVSIKIIPHHLARPDVARPEDLPRTASTEFAHAASLAAQRLLPGVTPHPIRITTYAEGFTPDEHALLGALPGHDRATVMTGFSGHGFKLAPVLGEVGADLALGGTPAHDIAHLDPRRFGEGIDD</sequence>
<feature type="domain" description="FAD dependent oxidoreductase" evidence="5">
    <location>
        <begin position="5"/>
        <end position="357"/>
    </location>
</feature>
<protein>
    <submittedName>
        <fullName evidence="6">N-methyl-L-tryptophan oxidase</fullName>
    </submittedName>
</protein>
<dbReference type="NCBIfam" id="NF008425">
    <property type="entry name" value="PRK11259.1"/>
    <property type="match status" value="1"/>
</dbReference>
<keyword evidence="4" id="KW-0560">Oxidoreductase</keyword>
<keyword evidence="2" id="KW-0285">Flavoprotein</keyword>
<evidence type="ECO:0000256" key="4">
    <source>
        <dbReference type="ARBA" id="ARBA00023002"/>
    </source>
</evidence>
<dbReference type="SUPFAM" id="SSF51905">
    <property type="entry name" value="FAD/NAD(P)-binding domain"/>
    <property type="match status" value="1"/>
</dbReference>
<dbReference type="Gene3D" id="3.50.50.60">
    <property type="entry name" value="FAD/NAD(P)-binding domain"/>
    <property type="match status" value="1"/>
</dbReference>